<dbReference type="EMBL" id="FNTD01000004">
    <property type="protein sequence ID" value="SEB85554.1"/>
    <property type="molecule type" value="Genomic_DNA"/>
</dbReference>
<protein>
    <submittedName>
        <fullName evidence="2">Uncharacterized protein</fullName>
    </submittedName>
</protein>
<gene>
    <name evidence="2" type="ORF">SAMN04490357_0562</name>
</gene>
<name>A0A1H4MRY5_9ACTN</name>
<dbReference type="Proteomes" id="UP000182375">
    <property type="component" value="Unassembled WGS sequence"/>
</dbReference>
<proteinExistence type="predicted"/>
<evidence type="ECO:0000313" key="3">
    <source>
        <dbReference type="Proteomes" id="UP000182375"/>
    </source>
</evidence>
<feature type="compositionally biased region" description="Low complexity" evidence="1">
    <location>
        <begin position="37"/>
        <end position="62"/>
    </location>
</feature>
<feature type="region of interest" description="Disordered" evidence="1">
    <location>
        <begin position="1"/>
        <end position="70"/>
    </location>
</feature>
<sequence length="97" mass="9495">MSAASEEANGGEHRPGRCRGGTADGHGAVLLPREPVGRPAGAVPRGRPERGGVPPGAVAPRPGGQGMAGDLLVVPPARHGLAALDGSAVLLTVVKTA</sequence>
<reference evidence="2 3" key="1">
    <citation type="submission" date="2016-10" db="EMBL/GenBank/DDBJ databases">
        <authorList>
            <person name="de Groot N.N."/>
        </authorList>
    </citation>
    <scope>NUCLEOTIDE SEQUENCE [LARGE SCALE GENOMIC DNA]</scope>
    <source>
        <strain evidence="2 3">DSM 40306</strain>
    </source>
</reference>
<evidence type="ECO:0000256" key="1">
    <source>
        <dbReference type="SAM" id="MobiDB-lite"/>
    </source>
</evidence>
<accession>A0A1H4MRY5</accession>
<evidence type="ECO:0000313" key="2">
    <source>
        <dbReference type="EMBL" id="SEB85554.1"/>
    </source>
</evidence>
<organism evidence="2 3">
    <name type="scientific">Streptomyces misionensis</name>
    <dbReference type="NCBI Taxonomy" id="67331"/>
    <lineage>
        <taxon>Bacteria</taxon>
        <taxon>Bacillati</taxon>
        <taxon>Actinomycetota</taxon>
        <taxon>Actinomycetes</taxon>
        <taxon>Kitasatosporales</taxon>
        <taxon>Streptomycetaceae</taxon>
        <taxon>Streptomyces</taxon>
    </lineage>
</organism>
<dbReference type="AlphaFoldDB" id="A0A1H4MRY5"/>
<dbReference type="STRING" id="67331.SAMN04490357_0562"/>